<dbReference type="InterPro" id="IPR027417">
    <property type="entry name" value="P-loop_NTPase"/>
</dbReference>
<dbReference type="PANTHER" id="PTHR23117:SF13">
    <property type="entry name" value="GUANYLATE KINASE"/>
    <property type="match status" value="1"/>
</dbReference>
<dbReference type="InterPro" id="IPR008145">
    <property type="entry name" value="GK/Ca_channel_bsu"/>
</dbReference>
<dbReference type="InterPro" id="IPR020590">
    <property type="entry name" value="Guanylate_kinase_CS"/>
</dbReference>
<evidence type="ECO:0000256" key="5">
    <source>
        <dbReference type="ARBA" id="ARBA00048594"/>
    </source>
</evidence>
<evidence type="ECO:0000256" key="1">
    <source>
        <dbReference type="ARBA" id="ARBA00003531"/>
    </source>
</evidence>
<gene>
    <name evidence="8" type="ORF">EHV15_06620</name>
</gene>
<dbReference type="Pfam" id="PF00625">
    <property type="entry name" value="Guanylate_kin"/>
    <property type="match status" value="1"/>
</dbReference>
<keyword evidence="4 8" id="KW-0418">Kinase</keyword>
<proteinExistence type="inferred from homology"/>
<evidence type="ECO:0000256" key="4">
    <source>
        <dbReference type="ARBA" id="ARBA00022777"/>
    </source>
</evidence>
<dbReference type="PANTHER" id="PTHR23117">
    <property type="entry name" value="GUANYLATE KINASE-RELATED"/>
    <property type="match status" value="1"/>
</dbReference>
<dbReference type="PROSITE" id="PS50052">
    <property type="entry name" value="GUANYLATE_KINASE_2"/>
    <property type="match status" value="1"/>
</dbReference>
<evidence type="ECO:0000313" key="8">
    <source>
        <dbReference type="EMBL" id="RRJ67446.1"/>
    </source>
</evidence>
<comment type="function">
    <text evidence="1">Essential for recycling GMP and indirectly, cGMP.</text>
</comment>
<dbReference type="OrthoDB" id="1033810at2"/>
<accession>A0A3P3UCV4</accession>
<evidence type="ECO:0000256" key="3">
    <source>
        <dbReference type="ARBA" id="ARBA00022679"/>
    </source>
</evidence>
<dbReference type="SMART" id="SM00072">
    <property type="entry name" value="GuKc"/>
    <property type="match status" value="1"/>
</dbReference>
<dbReference type="Gene3D" id="3.40.50.300">
    <property type="entry name" value="P-loop containing nucleotide triphosphate hydrolases"/>
    <property type="match status" value="1"/>
</dbReference>
<evidence type="ECO:0000256" key="2">
    <source>
        <dbReference type="ARBA" id="ARBA00005790"/>
    </source>
</evidence>
<keyword evidence="3" id="KW-0808">Transferase</keyword>
<feature type="domain" description="Guanylate kinase-like" evidence="7">
    <location>
        <begin position="36"/>
        <end position="212"/>
    </location>
</feature>
<reference evidence="8 9" key="1">
    <citation type="submission" date="2018-11" db="EMBL/GenBank/DDBJ databases">
        <title>Genome sequencing of Paenibacillus sp. KCOM 3021 (= ChDC PVNT-B20).</title>
        <authorList>
            <person name="Kook J.-K."/>
            <person name="Park S.-N."/>
            <person name="Lim Y.K."/>
        </authorList>
    </citation>
    <scope>NUCLEOTIDE SEQUENCE [LARGE SCALE GENOMIC DNA]</scope>
    <source>
        <strain evidence="8 9">KCOM 3021</strain>
    </source>
</reference>
<comment type="catalytic activity">
    <reaction evidence="5">
        <text>GMP + ATP = GDP + ADP</text>
        <dbReference type="Rhea" id="RHEA:20780"/>
        <dbReference type="ChEBI" id="CHEBI:30616"/>
        <dbReference type="ChEBI" id="CHEBI:58115"/>
        <dbReference type="ChEBI" id="CHEBI:58189"/>
        <dbReference type="ChEBI" id="CHEBI:456216"/>
        <dbReference type="EC" id="2.7.4.8"/>
    </reaction>
</comment>
<comment type="similarity">
    <text evidence="2">Belongs to the guanylate kinase family.</text>
</comment>
<dbReference type="Proteomes" id="UP000267017">
    <property type="component" value="Unassembled WGS sequence"/>
</dbReference>
<dbReference type="GO" id="GO:0005829">
    <property type="term" value="C:cytosol"/>
    <property type="evidence" value="ECO:0007669"/>
    <property type="project" value="TreeGrafter"/>
</dbReference>
<dbReference type="SUPFAM" id="SSF52540">
    <property type="entry name" value="P-loop containing nucleoside triphosphate hydrolases"/>
    <property type="match status" value="1"/>
</dbReference>
<evidence type="ECO:0000259" key="7">
    <source>
        <dbReference type="PROSITE" id="PS50052"/>
    </source>
</evidence>
<comment type="caution">
    <text evidence="8">The sequence shown here is derived from an EMBL/GenBank/DDBJ whole genome shotgun (WGS) entry which is preliminary data.</text>
</comment>
<protein>
    <submittedName>
        <fullName evidence="8">Guanylate kinase</fullName>
    </submittedName>
</protein>
<dbReference type="GO" id="GO:0004385">
    <property type="term" value="F:GMP kinase activity"/>
    <property type="evidence" value="ECO:0007669"/>
    <property type="project" value="UniProtKB-EC"/>
</dbReference>
<sequence length="215" mass="24415">MWKWLKSSKTSPVSPEPVNTPEPANTPGEAGGEAKQQVIIITGTSGSGRKDIAKRLSSGLGVPYVLPYTTRAPRPGEQDGEHYHFITDAEFRALQEKDELCESVRLERGSYGISKHELDRALQQHQAAIVVVNHEGVQTFRKLYGENAVRIFLYVTKEDIRLRLEREGAPSEVLEEYLRNYSDQVIYKRESDFLLQNIETAATLEKIKLFLQERI</sequence>
<name>A0A3P3UCV4_9BACL</name>
<dbReference type="AlphaFoldDB" id="A0A3P3UCV4"/>
<organism evidence="8 9">
    <name type="scientific">Paenibacillus oralis</name>
    <dbReference type="NCBI Taxonomy" id="2490856"/>
    <lineage>
        <taxon>Bacteria</taxon>
        <taxon>Bacillati</taxon>
        <taxon>Bacillota</taxon>
        <taxon>Bacilli</taxon>
        <taxon>Bacillales</taxon>
        <taxon>Paenibacillaceae</taxon>
        <taxon>Paenibacillus</taxon>
    </lineage>
</organism>
<dbReference type="EMBL" id="RRCN01000001">
    <property type="protein sequence ID" value="RRJ67446.1"/>
    <property type="molecule type" value="Genomic_DNA"/>
</dbReference>
<evidence type="ECO:0000256" key="6">
    <source>
        <dbReference type="SAM" id="MobiDB-lite"/>
    </source>
</evidence>
<feature type="region of interest" description="Disordered" evidence="6">
    <location>
        <begin position="1"/>
        <end position="35"/>
    </location>
</feature>
<dbReference type="PROSITE" id="PS00856">
    <property type="entry name" value="GUANYLATE_KINASE_1"/>
    <property type="match status" value="1"/>
</dbReference>
<evidence type="ECO:0000313" key="9">
    <source>
        <dbReference type="Proteomes" id="UP000267017"/>
    </source>
</evidence>
<keyword evidence="9" id="KW-1185">Reference proteome</keyword>
<dbReference type="InterPro" id="IPR008144">
    <property type="entry name" value="Guanylate_kin-like_dom"/>
</dbReference>